<evidence type="ECO:0000313" key="3">
    <source>
        <dbReference type="Proteomes" id="UP000612899"/>
    </source>
</evidence>
<feature type="transmembrane region" description="Helical" evidence="1">
    <location>
        <begin position="154"/>
        <end position="175"/>
    </location>
</feature>
<evidence type="ECO:0000256" key="1">
    <source>
        <dbReference type="SAM" id="Phobius"/>
    </source>
</evidence>
<dbReference type="AlphaFoldDB" id="A0A8J3QAL8"/>
<keyword evidence="1" id="KW-0472">Membrane</keyword>
<reference evidence="2" key="1">
    <citation type="submission" date="2021-01" db="EMBL/GenBank/DDBJ databases">
        <title>Whole genome shotgun sequence of Rhizocola hellebori NBRC 109834.</title>
        <authorList>
            <person name="Komaki H."/>
            <person name="Tamura T."/>
        </authorList>
    </citation>
    <scope>NUCLEOTIDE SEQUENCE</scope>
    <source>
        <strain evidence="2">NBRC 109834</strain>
    </source>
</reference>
<dbReference type="InterPro" id="IPR007404">
    <property type="entry name" value="YdjM-like"/>
</dbReference>
<keyword evidence="3" id="KW-1185">Reference proteome</keyword>
<dbReference type="Pfam" id="PF04307">
    <property type="entry name" value="YdjM"/>
    <property type="match status" value="1"/>
</dbReference>
<dbReference type="RefSeq" id="WP_203911084.1">
    <property type="nucleotide sequence ID" value="NZ_BONY01000035.1"/>
</dbReference>
<feature type="transmembrane region" description="Helical" evidence="1">
    <location>
        <begin position="241"/>
        <end position="263"/>
    </location>
</feature>
<comment type="caution">
    <text evidence="2">The sequence shown here is derived from an EMBL/GenBank/DDBJ whole genome shotgun (WGS) entry which is preliminary data.</text>
</comment>
<name>A0A8J3QAL8_9ACTN</name>
<evidence type="ECO:0000313" key="2">
    <source>
        <dbReference type="EMBL" id="GIH07293.1"/>
    </source>
</evidence>
<organism evidence="2 3">
    <name type="scientific">Rhizocola hellebori</name>
    <dbReference type="NCBI Taxonomy" id="1392758"/>
    <lineage>
        <taxon>Bacteria</taxon>
        <taxon>Bacillati</taxon>
        <taxon>Actinomycetota</taxon>
        <taxon>Actinomycetes</taxon>
        <taxon>Micromonosporales</taxon>
        <taxon>Micromonosporaceae</taxon>
        <taxon>Rhizocola</taxon>
    </lineage>
</organism>
<sequence length="273" mass="29194">MMGPSHALSGAAVWLAGSWVAAEAFDYGQSATTIAIGAAVCAGGALLPDMDMSGKVTRYQGGSTVSRSFGVFSLFLAEVIEKLSLGVYRVTKMKNDPDRENGHRTLTHTIPFALLMGVGATWLCSNYGRWAVIGILFFMFGLALRGLFHHWAKRAGWVLVTLCSAGVALFAYTFLPTQSRGYEMIGIAVGVGCFVHLMGDIITRAGVPILWPIPTGKRMWRMIGLPDAISIEAGSKIETRVLSVAFTLIALAAGAGLLTPALLDRLREAKIIT</sequence>
<feature type="transmembrane region" description="Helical" evidence="1">
    <location>
        <begin position="105"/>
        <end position="123"/>
    </location>
</feature>
<feature type="transmembrane region" description="Helical" evidence="1">
    <location>
        <begin position="187"/>
        <end position="211"/>
    </location>
</feature>
<feature type="transmembrane region" description="Helical" evidence="1">
    <location>
        <begin position="32"/>
        <end position="48"/>
    </location>
</feature>
<accession>A0A8J3QAL8</accession>
<proteinExistence type="predicted"/>
<keyword evidence="1" id="KW-1133">Transmembrane helix</keyword>
<feature type="transmembrane region" description="Helical" evidence="1">
    <location>
        <begin position="130"/>
        <end position="148"/>
    </location>
</feature>
<dbReference type="EMBL" id="BONY01000035">
    <property type="protein sequence ID" value="GIH07293.1"/>
    <property type="molecule type" value="Genomic_DNA"/>
</dbReference>
<dbReference type="Proteomes" id="UP000612899">
    <property type="component" value="Unassembled WGS sequence"/>
</dbReference>
<protein>
    <submittedName>
        <fullName evidence="2">Membrane protein</fullName>
    </submittedName>
</protein>
<gene>
    <name evidence="2" type="ORF">Rhe02_53600</name>
</gene>
<keyword evidence="1" id="KW-0812">Transmembrane</keyword>